<accession>A0A1W2EI39</accession>
<dbReference type="EMBL" id="FWXV01000003">
    <property type="protein sequence ID" value="SMD09384.1"/>
    <property type="molecule type" value="Genomic_DNA"/>
</dbReference>
<keyword evidence="1" id="KW-0472">Membrane</keyword>
<reference evidence="2 3" key="1">
    <citation type="submission" date="2017-04" db="EMBL/GenBank/DDBJ databases">
        <authorList>
            <person name="Afonso C.L."/>
            <person name="Miller P.J."/>
            <person name="Scott M.A."/>
            <person name="Spackman E."/>
            <person name="Goraichik I."/>
            <person name="Dimitrov K.M."/>
            <person name="Suarez D.L."/>
            <person name="Swayne D.E."/>
        </authorList>
    </citation>
    <scope>NUCLEOTIDE SEQUENCE [LARGE SCALE GENOMIC DNA]</scope>
    <source>
        <strain evidence="2 3">DSM 43828</strain>
    </source>
</reference>
<keyword evidence="1" id="KW-1133">Transmembrane helix</keyword>
<feature type="transmembrane region" description="Helical" evidence="1">
    <location>
        <begin position="43"/>
        <end position="64"/>
    </location>
</feature>
<evidence type="ECO:0000256" key="1">
    <source>
        <dbReference type="SAM" id="Phobius"/>
    </source>
</evidence>
<dbReference type="Proteomes" id="UP000192674">
    <property type="component" value="Unassembled WGS sequence"/>
</dbReference>
<dbReference type="AlphaFoldDB" id="A0A1W2EI39"/>
<name>A0A1W2EI39_KIBAR</name>
<protein>
    <submittedName>
        <fullName evidence="2">Uncharacterized protein</fullName>
    </submittedName>
</protein>
<sequence>MVIIAVVHLVGFGVASLDAIPEWLGGVLWFKGLTPIPEVEGLFWASVGSFAVPVLILGLLVGWLAKQGIPVPGFVPWILGAWVLVCSLLMEPSGFPLGLIPVAMLFGRTSGQPSRSS</sequence>
<feature type="transmembrane region" description="Helical" evidence="1">
    <location>
        <begin position="71"/>
        <end position="90"/>
    </location>
</feature>
<organism evidence="2 3">
    <name type="scientific">Kibdelosporangium aridum</name>
    <dbReference type="NCBI Taxonomy" id="2030"/>
    <lineage>
        <taxon>Bacteria</taxon>
        <taxon>Bacillati</taxon>
        <taxon>Actinomycetota</taxon>
        <taxon>Actinomycetes</taxon>
        <taxon>Pseudonocardiales</taxon>
        <taxon>Pseudonocardiaceae</taxon>
        <taxon>Kibdelosporangium</taxon>
    </lineage>
</organism>
<proteinExistence type="predicted"/>
<keyword evidence="1" id="KW-0812">Transmembrane</keyword>
<evidence type="ECO:0000313" key="2">
    <source>
        <dbReference type="EMBL" id="SMD09384.1"/>
    </source>
</evidence>
<gene>
    <name evidence="2" type="ORF">SAMN05661093_04425</name>
</gene>
<evidence type="ECO:0000313" key="3">
    <source>
        <dbReference type="Proteomes" id="UP000192674"/>
    </source>
</evidence>
<keyword evidence="3" id="KW-1185">Reference proteome</keyword>